<feature type="compositionally biased region" description="Low complexity" evidence="6">
    <location>
        <begin position="742"/>
        <end position="756"/>
    </location>
</feature>
<comment type="caution">
    <text evidence="8">The sequence shown here is derived from an EMBL/GenBank/DDBJ whole genome shotgun (WGS) entry which is preliminary data.</text>
</comment>
<feature type="region of interest" description="Disordered" evidence="6">
    <location>
        <begin position="899"/>
        <end position="1073"/>
    </location>
</feature>
<dbReference type="Proteomes" id="UP001046870">
    <property type="component" value="Chromosome 18"/>
</dbReference>
<feature type="region of interest" description="Disordered" evidence="6">
    <location>
        <begin position="1093"/>
        <end position="1152"/>
    </location>
</feature>
<evidence type="ECO:0000256" key="5">
    <source>
        <dbReference type="PROSITE-ProRule" id="PRU00283"/>
    </source>
</evidence>
<dbReference type="PANTHER" id="PTHR21608:SF6">
    <property type="entry name" value="KINESIN-LIKE PROTEIN KIF26A"/>
    <property type="match status" value="1"/>
</dbReference>
<dbReference type="PROSITE" id="PS50067">
    <property type="entry name" value="KINESIN_MOTOR_2"/>
    <property type="match status" value="1"/>
</dbReference>
<comment type="subcellular location">
    <subcellularLocation>
        <location evidence="1">Cytoplasm</location>
        <location evidence="1">Cytoskeleton</location>
    </subcellularLocation>
</comment>
<reference evidence="8" key="1">
    <citation type="submission" date="2021-01" db="EMBL/GenBank/DDBJ databases">
        <authorList>
            <person name="Zahm M."/>
            <person name="Roques C."/>
            <person name="Cabau C."/>
            <person name="Klopp C."/>
            <person name="Donnadieu C."/>
            <person name="Jouanno E."/>
            <person name="Lampietro C."/>
            <person name="Louis A."/>
            <person name="Herpin A."/>
            <person name="Echchiki A."/>
            <person name="Berthelot C."/>
            <person name="Parey E."/>
            <person name="Roest-Crollius H."/>
            <person name="Braasch I."/>
            <person name="Postlethwait J."/>
            <person name="Bobe J."/>
            <person name="Montfort J."/>
            <person name="Bouchez O."/>
            <person name="Begum T."/>
            <person name="Mejri S."/>
            <person name="Adams A."/>
            <person name="Chen W.-J."/>
            <person name="Guiguen Y."/>
        </authorList>
    </citation>
    <scope>NUCLEOTIDE SEQUENCE</scope>
    <source>
        <strain evidence="8">YG-15Mar2019-1</strain>
        <tissue evidence="8">Brain</tissue>
    </source>
</reference>
<evidence type="ECO:0000313" key="8">
    <source>
        <dbReference type="EMBL" id="KAG7461234.1"/>
    </source>
</evidence>
<evidence type="ECO:0000256" key="6">
    <source>
        <dbReference type="SAM" id="MobiDB-lite"/>
    </source>
</evidence>
<dbReference type="GO" id="GO:0005524">
    <property type="term" value="F:ATP binding"/>
    <property type="evidence" value="ECO:0007669"/>
    <property type="project" value="UniProtKB-KW"/>
</dbReference>
<keyword evidence="4" id="KW-0963">Cytoplasm</keyword>
<keyword evidence="3" id="KW-0067">ATP-binding</keyword>
<dbReference type="PRINTS" id="PR00380">
    <property type="entry name" value="KINESINHEAVY"/>
</dbReference>
<dbReference type="GO" id="GO:0003777">
    <property type="term" value="F:microtubule motor activity"/>
    <property type="evidence" value="ECO:0007669"/>
    <property type="project" value="InterPro"/>
</dbReference>
<dbReference type="GO" id="GO:0007018">
    <property type="term" value="P:microtubule-based movement"/>
    <property type="evidence" value="ECO:0007669"/>
    <property type="project" value="InterPro"/>
</dbReference>
<dbReference type="EMBL" id="JAFDVH010000018">
    <property type="protein sequence ID" value="KAG7461234.1"/>
    <property type="molecule type" value="Genomic_DNA"/>
</dbReference>
<accession>A0A9D3T4L3</accession>
<dbReference type="SUPFAM" id="SSF52540">
    <property type="entry name" value="P-loop containing nucleoside triphosphate hydrolases"/>
    <property type="match status" value="1"/>
</dbReference>
<feature type="compositionally biased region" description="Gly residues" evidence="6">
    <location>
        <begin position="16"/>
        <end position="26"/>
    </location>
</feature>
<feature type="region of interest" description="Disordered" evidence="6">
    <location>
        <begin position="13"/>
        <end position="33"/>
    </location>
</feature>
<dbReference type="SMART" id="SM00129">
    <property type="entry name" value="KISc"/>
    <property type="match status" value="1"/>
</dbReference>
<name>A0A9D3T4L3_MEGAT</name>
<feature type="compositionally biased region" description="Low complexity" evidence="6">
    <location>
        <begin position="1140"/>
        <end position="1152"/>
    </location>
</feature>
<feature type="compositionally biased region" description="Polar residues" evidence="6">
    <location>
        <begin position="669"/>
        <end position="684"/>
    </location>
</feature>
<feature type="compositionally biased region" description="Basic residues" evidence="6">
    <location>
        <begin position="918"/>
        <end position="927"/>
    </location>
</feature>
<feature type="compositionally biased region" description="Polar residues" evidence="6">
    <location>
        <begin position="344"/>
        <end position="355"/>
    </location>
</feature>
<evidence type="ECO:0000256" key="2">
    <source>
        <dbReference type="ARBA" id="ARBA00022741"/>
    </source>
</evidence>
<comment type="similarity">
    <text evidence="5">Belongs to the TRAFAC class myosin-kinesin ATPase superfamily. Kinesin family.</text>
</comment>
<dbReference type="Pfam" id="PF00225">
    <property type="entry name" value="Kinesin"/>
    <property type="match status" value="1"/>
</dbReference>
<feature type="compositionally biased region" description="Basic and acidic residues" evidence="6">
    <location>
        <begin position="774"/>
        <end position="795"/>
    </location>
</feature>
<feature type="compositionally biased region" description="Polar residues" evidence="6">
    <location>
        <begin position="899"/>
        <end position="908"/>
    </location>
</feature>
<feature type="compositionally biased region" description="Low complexity" evidence="6">
    <location>
        <begin position="980"/>
        <end position="997"/>
    </location>
</feature>
<evidence type="ECO:0000259" key="7">
    <source>
        <dbReference type="PROSITE" id="PS50067"/>
    </source>
</evidence>
<feature type="compositionally biased region" description="Polar residues" evidence="6">
    <location>
        <begin position="929"/>
        <end position="939"/>
    </location>
</feature>
<evidence type="ECO:0000256" key="3">
    <source>
        <dbReference type="ARBA" id="ARBA00022840"/>
    </source>
</evidence>
<feature type="compositionally biased region" description="Polar residues" evidence="6">
    <location>
        <begin position="1129"/>
        <end position="1138"/>
    </location>
</feature>
<dbReference type="InterPro" id="IPR027640">
    <property type="entry name" value="Kinesin-like_fam"/>
</dbReference>
<dbReference type="GO" id="GO:0005856">
    <property type="term" value="C:cytoskeleton"/>
    <property type="evidence" value="ECO:0007669"/>
    <property type="project" value="UniProtKB-SubCell"/>
</dbReference>
<dbReference type="GO" id="GO:0008017">
    <property type="term" value="F:microtubule binding"/>
    <property type="evidence" value="ECO:0007669"/>
    <property type="project" value="InterPro"/>
</dbReference>
<comment type="caution">
    <text evidence="5">Lacks conserved residue(s) required for the propagation of feature annotation.</text>
</comment>
<protein>
    <recommendedName>
        <fullName evidence="7">Kinesin motor domain-containing protein</fullName>
    </recommendedName>
</protein>
<dbReference type="AlphaFoldDB" id="A0A9D3T4L3"/>
<feature type="compositionally biased region" description="Polar residues" evidence="6">
    <location>
        <begin position="363"/>
        <end position="386"/>
    </location>
</feature>
<feature type="region of interest" description="Disordered" evidence="6">
    <location>
        <begin position="833"/>
        <end position="886"/>
    </location>
</feature>
<feature type="region of interest" description="Disordered" evidence="6">
    <location>
        <begin position="344"/>
        <end position="396"/>
    </location>
</feature>
<dbReference type="PANTHER" id="PTHR21608">
    <property type="entry name" value="KINESIN-LIKE PROTEIN CG14535"/>
    <property type="match status" value="1"/>
</dbReference>
<gene>
    <name evidence="8" type="ORF">MATL_G00207870</name>
</gene>
<keyword evidence="9" id="KW-1185">Reference proteome</keyword>
<organism evidence="8 9">
    <name type="scientific">Megalops atlanticus</name>
    <name type="common">Tarpon</name>
    <name type="synonym">Clupea gigantea</name>
    <dbReference type="NCBI Taxonomy" id="7932"/>
    <lineage>
        <taxon>Eukaryota</taxon>
        <taxon>Metazoa</taxon>
        <taxon>Chordata</taxon>
        <taxon>Craniata</taxon>
        <taxon>Vertebrata</taxon>
        <taxon>Euteleostomi</taxon>
        <taxon>Actinopterygii</taxon>
        <taxon>Neopterygii</taxon>
        <taxon>Teleostei</taxon>
        <taxon>Elopiformes</taxon>
        <taxon>Megalopidae</taxon>
        <taxon>Megalops</taxon>
    </lineage>
</organism>
<keyword evidence="2" id="KW-0547">Nucleotide-binding</keyword>
<feature type="region of interest" description="Disordered" evidence="6">
    <location>
        <begin position="669"/>
        <end position="697"/>
    </location>
</feature>
<feature type="non-terminal residue" evidence="8">
    <location>
        <position position="1152"/>
    </location>
</feature>
<feature type="domain" description="Kinesin motor" evidence="7">
    <location>
        <begin position="1"/>
        <end position="203"/>
    </location>
</feature>
<feature type="region of interest" description="Disordered" evidence="6">
    <location>
        <begin position="727"/>
        <end position="795"/>
    </location>
</feature>
<dbReference type="OrthoDB" id="8862460at2759"/>
<evidence type="ECO:0000256" key="1">
    <source>
        <dbReference type="ARBA" id="ARBA00004245"/>
    </source>
</evidence>
<evidence type="ECO:0000256" key="4">
    <source>
        <dbReference type="ARBA" id="ARBA00023212"/>
    </source>
</evidence>
<dbReference type="InterPro" id="IPR036961">
    <property type="entry name" value="Kinesin_motor_dom_sf"/>
</dbReference>
<dbReference type="InterPro" id="IPR027417">
    <property type="entry name" value="P-loop_NTPase"/>
</dbReference>
<dbReference type="InterPro" id="IPR001752">
    <property type="entry name" value="Kinesin_motor_dom"/>
</dbReference>
<proteinExistence type="inferred from homology"/>
<dbReference type="Gene3D" id="3.40.850.10">
    <property type="entry name" value="Kinesin motor domain"/>
    <property type="match status" value="1"/>
</dbReference>
<keyword evidence="4" id="KW-0206">Cytoskeleton</keyword>
<feature type="region of interest" description="Disordered" evidence="6">
    <location>
        <begin position="203"/>
        <end position="234"/>
    </location>
</feature>
<evidence type="ECO:0000313" key="9">
    <source>
        <dbReference type="Proteomes" id="UP001046870"/>
    </source>
</evidence>
<sequence>EIFGRDEQLQDLLAGESGGSRQGGPSSGVHLREDPIYGSQLLNQTELRAPSPEKAASLLDAALAARSTSRPDCEEEARCHSHMLFTLHVYQYCLDTSGPGGMSGGRSRLHLVDLGSCEKVQAKGQEQGGDQCLSLPALGNVILTLVGGAKHVPYGDSKLTMLLRESLGNINCRTTMIAHISDSPPDYAETLTTIQLASRIHRTRKKRAKHQASSASGGDTPCEEGPGPPCPRFFNPRTLDPSLLSLRPSDLEYPSSREHSCDAVIYVGPGGVAVSTRNPGDTEGLPAFVPIIPSLNRRRIRDGTPVDGDHFNCSTFAELQEQLEFMDDREGAATGRPIERVALSTQAAKASSEASDTPKRQPHYTSADPSASGTHFKSETGSNWPDSTPHEGISDRFTRVNVEGEEGLGSYQRVGMFNHGGALPKDSKEPVVREKVYITKRPLSKPVPASSKQRESQKLLPVMEDGSGTRKPPVGMSYHAVQQVEPSSSPVLGRSPTEVRRQRSILRGRSFDQDILRTTVTLQQPVELNGEDELVYTVVEELSVRGFSDNRTPAGIINFNGYRSLQAIPSASRPVAIVSSINDEFDAYTSQLGMSWVNAEGNAPTRSRHIDHKDSLRLLHKESFFKKDTAKSTDDIYSAVSSKSSLSKCSVFLDFPKTSSRGFKTMEANTLNTSQNLQIPQAHSTLPRKMKPTSTIAQSSSIYHEYLRQQGKSDDPCLCLDNHFSSGVSESGSGGKPHRSSKGGSSSRKSGGNSNSVPRPPKMQEPSSAQRVVDGCERSHSNKAEGPRKIPLLRREATTLGTVPVIHSSSEGKQNQDSIFTAASLKFLSLRKKTNGLNGTKPGGSSPPTPPVGKSNSEQKARISLTPSALKSAGSDMRKASESKVSLLEEEFDMRFKGYSSSHKTSSLKADHSSAKTKSSHKTRRSKGSAGQSYGSLTSLERCDSLMSVGSRPGLSRENSDASLGSKGRSSRSVAKLAFPASASPPMATSSPPCATPRSPCKMGETKGSINPKAVSSNGHKAHPLFAGSSKPPSPSTVCIVAPATRNTTLPPSGKMATHSEARANGKPGRGTIMGTKQAIRAVNSRVSELALGSPAKHLRGSADADSGADSRVSLGGSRPFSPLPPSPTARSQPQGGRSATAAGTAATTAAS</sequence>